<protein>
    <submittedName>
        <fullName evidence="1">DUF3237 family protein</fullName>
    </submittedName>
</protein>
<evidence type="ECO:0000313" key="2">
    <source>
        <dbReference type="Proteomes" id="UP001550628"/>
    </source>
</evidence>
<dbReference type="Gene3D" id="2.40.160.20">
    <property type="match status" value="1"/>
</dbReference>
<organism evidence="1 2">
    <name type="scientific">Nocardia rhamnosiphila</name>
    <dbReference type="NCBI Taxonomy" id="426716"/>
    <lineage>
        <taxon>Bacteria</taxon>
        <taxon>Bacillati</taxon>
        <taxon>Actinomycetota</taxon>
        <taxon>Actinomycetes</taxon>
        <taxon>Mycobacteriales</taxon>
        <taxon>Nocardiaceae</taxon>
        <taxon>Nocardia</taxon>
    </lineage>
</organism>
<sequence length="144" mass="15229">MSTPTAPVLHHLMTIRFQTSRTLSEGHPEGTRYLLQVDGGVFELHPPANAPDGPTQGRVLHGADWVVQHQDGSLELDVRAQLEAADGTVVLMSYSGSSVGGAVRSTPRFSTPVVGPLSWLNGLVCLAEGTIGQGGVTYEVWAAQ</sequence>
<evidence type="ECO:0000313" key="1">
    <source>
        <dbReference type="EMBL" id="MEU1956020.1"/>
    </source>
</evidence>
<reference evidence="1 2" key="1">
    <citation type="submission" date="2024-06" db="EMBL/GenBank/DDBJ databases">
        <title>The Natural Products Discovery Center: Release of the First 8490 Sequenced Strains for Exploring Actinobacteria Biosynthetic Diversity.</title>
        <authorList>
            <person name="Kalkreuter E."/>
            <person name="Kautsar S.A."/>
            <person name="Yang D."/>
            <person name="Bader C.D."/>
            <person name="Teijaro C.N."/>
            <person name="Fluegel L."/>
            <person name="Davis C.M."/>
            <person name="Simpson J.R."/>
            <person name="Lauterbach L."/>
            <person name="Steele A.D."/>
            <person name="Gui C."/>
            <person name="Meng S."/>
            <person name="Li G."/>
            <person name="Viehrig K."/>
            <person name="Ye F."/>
            <person name="Su P."/>
            <person name="Kiefer A.F."/>
            <person name="Nichols A."/>
            <person name="Cepeda A.J."/>
            <person name="Yan W."/>
            <person name="Fan B."/>
            <person name="Jiang Y."/>
            <person name="Adhikari A."/>
            <person name="Zheng C.-J."/>
            <person name="Schuster L."/>
            <person name="Cowan T.M."/>
            <person name="Smanski M.J."/>
            <person name="Chevrette M.G."/>
            <person name="De Carvalho L.P.S."/>
            <person name="Shen B."/>
        </authorList>
    </citation>
    <scope>NUCLEOTIDE SEQUENCE [LARGE SCALE GENOMIC DNA]</scope>
    <source>
        <strain evidence="1 2">NPDC019708</strain>
    </source>
</reference>
<dbReference type="Pfam" id="PF11578">
    <property type="entry name" value="DUF3237"/>
    <property type="match status" value="1"/>
</dbReference>
<accession>A0ABV2WYP6</accession>
<keyword evidence="2" id="KW-1185">Reference proteome</keyword>
<gene>
    <name evidence="1" type="ORF">ABZ510_29725</name>
</gene>
<dbReference type="EMBL" id="JBEYBF010000031">
    <property type="protein sequence ID" value="MEU1956020.1"/>
    <property type="molecule type" value="Genomic_DNA"/>
</dbReference>
<dbReference type="RefSeq" id="WP_356959371.1">
    <property type="nucleotide sequence ID" value="NZ_JBEYBD010000028.1"/>
</dbReference>
<dbReference type="Proteomes" id="UP001550628">
    <property type="component" value="Unassembled WGS sequence"/>
</dbReference>
<comment type="caution">
    <text evidence="1">The sequence shown here is derived from an EMBL/GenBank/DDBJ whole genome shotgun (WGS) entry which is preliminary data.</text>
</comment>
<name>A0ABV2WYP6_9NOCA</name>
<proteinExistence type="predicted"/>